<dbReference type="EMBL" id="AZGI01000075">
    <property type="protein sequence ID" value="KRM37642.1"/>
    <property type="molecule type" value="Genomic_DNA"/>
</dbReference>
<accession>A0A0R1Y5U8</accession>
<gene>
    <name evidence="2" type="ORF">FC39_GL000101</name>
</gene>
<name>A0A0R1Y5U8_9LACO</name>
<dbReference type="Pfam" id="PF01521">
    <property type="entry name" value="Fe-S_biosyn"/>
    <property type="match status" value="1"/>
</dbReference>
<reference evidence="2 3" key="1">
    <citation type="journal article" date="2015" name="Genome Announc.">
        <title>Expanding the biotechnology potential of lactobacilli through comparative genomics of 213 strains and associated genera.</title>
        <authorList>
            <person name="Sun Z."/>
            <person name="Harris H.M."/>
            <person name="McCann A."/>
            <person name="Guo C."/>
            <person name="Argimon S."/>
            <person name="Zhang W."/>
            <person name="Yang X."/>
            <person name="Jeffery I.B."/>
            <person name="Cooney J.C."/>
            <person name="Kagawa T.F."/>
            <person name="Liu W."/>
            <person name="Song Y."/>
            <person name="Salvetti E."/>
            <person name="Wrobel A."/>
            <person name="Rasinkangas P."/>
            <person name="Parkhill J."/>
            <person name="Rea M.C."/>
            <person name="O'Sullivan O."/>
            <person name="Ritari J."/>
            <person name="Douillard F.P."/>
            <person name="Paul Ross R."/>
            <person name="Yang R."/>
            <person name="Briner A.E."/>
            <person name="Felis G.E."/>
            <person name="de Vos W.M."/>
            <person name="Barrangou R."/>
            <person name="Klaenhammer T.R."/>
            <person name="Caufield P.W."/>
            <person name="Cui Y."/>
            <person name="Zhang H."/>
            <person name="O'Toole P.W."/>
        </authorList>
    </citation>
    <scope>NUCLEOTIDE SEQUENCE [LARGE SCALE GENOMIC DNA]</scope>
    <source>
        <strain evidence="2 3">DSM 5661</strain>
    </source>
</reference>
<dbReference type="InterPro" id="IPR000361">
    <property type="entry name" value="ATAP_core_dom"/>
</dbReference>
<evidence type="ECO:0000259" key="1">
    <source>
        <dbReference type="Pfam" id="PF01521"/>
    </source>
</evidence>
<organism evidence="2 3">
    <name type="scientific">Lactobacillus hamsteri DSM 5661 = JCM 6256</name>
    <dbReference type="NCBI Taxonomy" id="1423754"/>
    <lineage>
        <taxon>Bacteria</taxon>
        <taxon>Bacillati</taxon>
        <taxon>Bacillota</taxon>
        <taxon>Bacilli</taxon>
        <taxon>Lactobacillales</taxon>
        <taxon>Lactobacillaceae</taxon>
        <taxon>Lactobacillus</taxon>
    </lineage>
</organism>
<dbReference type="Proteomes" id="UP000051223">
    <property type="component" value="Unassembled WGS sequence"/>
</dbReference>
<dbReference type="InterPro" id="IPR035903">
    <property type="entry name" value="HesB-like_dom_sf"/>
</dbReference>
<dbReference type="RefSeq" id="WP_025081201.1">
    <property type="nucleotide sequence ID" value="NZ_AZGI01000075.1"/>
</dbReference>
<keyword evidence="3" id="KW-1185">Reference proteome</keyword>
<dbReference type="OrthoDB" id="2187371at2"/>
<proteinExistence type="predicted"/>
<evidence type="ECO:0000313" key="2">
    <source>
        <dbReference type="EMBL" id="KRM37642.1"/>
    </source>
</evidence>
<dbReference type="SUPFAM" id="SSF89360">
    <property type="entry name" value="HesB-like domain"/>
    <property type="match status" value="1"/>
</dbReference>
<dbReference type="eggNOG" id="ENOG50309SE">
    <property type="taxonomic scope" value="Bacteria"/>
</dbReference>
<feature type="domain" description="Core" evidence="1">
    <location>
        <begin position="3"/>
        <end position="112"/>
    </location>
</feature>
<dbReference type="PATRIC" id="fig|1423754.3.peg.106"/>
<dbReference type="Gene3D" id="2.60.300.12">
    <property type="entry name" value="HesB-like domain"/>
    <property type="match status" value="1"/>
</dbReference>
<sequence length="131" mass="14182">MAKITFKPAALDYLKRREVLGHPLLLIVDDGGGKYSIHGGACSIGASFSIIKLDKPDKDYPEVLQNDEGVEIYTSKYDLAILEDDLVLDYVNAGLQLKNASQLLDGAVNIGDGPALLKANHNVKQGEVRNC</sequence>
<protein>
    <recommendedName>
        <fullName evidence="1">Core domain-containing protein</fullName>
    </recommendedName>
</protein>
<dbReference type="STRING" id="1423754.FC39_GL000101"/>
<evidence type="ECO:0000313" key="3">
    <source>
        <dbReference type="Proteomes" id="UP000051223"/>
    </source>
</evidence>
<dbReference type="AlphaFoldDB" id="A0A0R1Y5U8"/>
<comment type="caution">
    <text evidence="2">The sequence shown here is derived from an EMBL/GenBank/DDBJ whole genome shotgun (WGS) entry which is preliminary data.</text>
</comment>